<keyword evidence="5" id="KW-0627">Porphyrin biosynthesis</keyword>
<keyword evidence="3" id="KW-0350">Heme biosynthesis</keyword>
<dbReference type="EMBL" id="UINC01029918">
    <property type="protein sequence ID" value="SVB13462.1"/>
    <property type="molecule type" value="Genomic_DNA"/>
</dbReference>
<evidence type="ECO:0000256" key="3">
    <source>
        <dbReference type="ARBA" id="ARBA00023133"/>
    </source>
</evidence>
<reference evidence="6" key="1">
    <citation type="submission" date="2018-05" db="EMBL/GenBank/DDBJ databases">
        <authorList>
            <person name="Lanie J.A."/>
            <person name="Ng W.-L."/>
            <person name="Kazmierczak K.M."/>
            <person name="Andrzejewski T.M."/>
            <person name="Davidsen T.M."/>
            <person name="Wayne K.J."/>
            <person name="Tettelin H."/>
            <person name="Glass J.I."/>
            <person name="Rusch D."/>
            <person name="Podicherti R."/>
            <person name="Tsui H.-C.T."/>
            <person name="Winkler M.E."/>
        </authorList>
    </citation>
    <scope>NUCLEOTIDE SEQUENCE</scope>
</reference>
<dbReference type="InterPro" id="IPR033659">
    <property type="entry name" value="Ferrochelatase_N"/>
</dbReference>
<proteinExistence type="inferred from homology"/>
<evidence type="ECO:0000256" key="1">
    <source>
        <dbReference type="ARBA" id="ARBA00004744"/>
    </source>
</evidence>
<dbReference type="InterPro" id="IPR001015">
    <property type="entry name" value="Ferrochelatase"/>
</dbReference>
<dbReference type="GO" id="GO:0006783">
    <property type="term" value="P:heme biosynthetic process"/>
    <property type="evidence" value="ECO:0007669"/>
    <property type="project" value="UniProtKB-KW"/>
</dbReference>
<evidence type="ECO:0000256" key="2">
    <source>
        <dbReference type="ARBA" id="ARBA00023004"/>
    </source>
</evidence>
<dbReference type="Pfam" id="PF00762">
    <property type="entry name" value="Ferrochelatase"/>
    <property type="match status" value="1"/>
</dbReference>
<feature type="non-terminal residue" evidence="6">
    <location>
        <position position="1"/>
    </location>
</feature>
<keyword evidence="4" id="KW-0456">Lyase</keyword>
<sequence>VVFQSNNTIPYDALLILSFGGPEGGDDVIPFLENVLRGRNVPRERILKVARHYHHFDGVSPINDQNRALIAALEAELTEHGPSLKIYWGNRNWYPLLTDTMRQMRDDGVRRALAFFTSAYSSYSGCRQYRENIEAARQAVGGDAPEVDKLRMFYNHPGFIEPMAAHVLDAMARVPEDRRSAVSLLFTAHSLPDSMARCCDYEIQFREASRLVADVVGKDQWALAYQSRSGPPTQPWLGPDVCDYLERLRSDADAEDVVIVPIGFISDHMEVMYDLDVETKQLCDRIGLNMVRVGTVGTHPRFIRMIRELIEERMTDIPIRLALGDRVPNHDVCPADCCLPGRPIRA</sequence>
<keyword evidence="2" id="KW-0408">Iron</keyword>
<dbReference type="NCBIfam" id="TIGR00109">
    <property type="entry name" value="hemH"/>
    <property type="match status" value="1"/>
</dbReference>
<dbReference type="InterPro" id="IPR033644">
    <property type="entry name" value="Ferrochelatase_C"/>
</dbReference>
<evidence type="ECO:0000256" key="5">
    <source>
        <dbReference type="ARBA" id="ARBA00023244"/>
    </source>
</evidence>
<accession>A0A382BJK7</accession>
<dbReference type="Gene3D" id="3.40.50.1400">
    <property type="match status" value="2"/>
</dbReference>
<dbReference type="PANTHER" id="PTHR11108">
    <property type="entry name" value="FERROCHELATASE"/>
    <property type="match status" value="1"/>
</dbReference>
<dbReference type="CDD" id="cd03411">
    <property type="entry name" value="Ferrochelatase_N"/>
    <property type="match status" value="1"/>
</dbReference>
<gene>
    <name evidence="6" type="ORF">METZ01_LOCUS166316</name>
</gene>
<dbReference type="CDD" id="cd00419">
    <property type="entry name" value="Ferrochelatase_C"/>
    <property type="match status" value="1"/>
</dbReference>
<dbReference type="GO" id="GO:0004325">
    <property type="term" value="F:ferrochelatase activity"/>
    <property type="evidence" value="ECO:0007669"/>
    <property type="project" value="InterPro"/>
</dbReference>
<protein>
    <recommendedName>
        <fullName evidence="7">Ferrochelatase</fullName>
    </recommendedName>
</protein>
<dbReference type="PANTHER" id="PTHR11108:SF1">
    <property type="entry name" value="FERROCHELATASE, MITOCHONDRIAL"/>
    <property type="match status" value="1"/>
</dbReference>
<evidence type="ECO:0000256" key="4">
    <source>
        <dbReference type="ARBA" id="ARBA00023239"/>
    </source>
</evidence>
<name>A0A382BJK7_9ZZZZ</name>
<dbReference type="NCBIfam" id="NF000689">
    <property type="entry name" value="PRK00035.2-1"/>
    <property type="match status" value="1"/>
</dbReference>
<organism evidence="6">
    <name type="scientific">marine metagenome</name>
    <dbReference type="NCBI Taxonomy" id="408172"/>
    <lineage>
        <taxon>unclassified sequences</taxon>
        <taxon>metagenomes</taxon>
        <taxon>ecological metagenomes</taxon>
    </lineage>
</organism>
<dbReference type="HAMAP" id="MF_00323">
    <property type="entry name" value="Ferrochelatase"/>
    <property type="match status" value="1"/>
</dbReference>
<evidence type="ECO:0000313" key="6">
    <source>
        <dbReference type="EMBL" id="SVB13462.1"/>
    </source>
</evidence>
<evidence type="ECO:0008006" key="7">
    <source>
        <dbReference type="Google" id="ProtNLM"/>
    </source>
</evidence>
<comment type="pathway">
    <text evidence="1">Porphyrin-containing compound metabolism; protoheme biosynthesis.</text>
</comment>
<dbReference type="SUPFAM" id="SSF53800">
    <property type="entry name" value="Chelatase"/>
    <property type="match status" value="1"/>
</dbReference>
<dbReference type="AlphaFoldDB" id="A0A382BJK7"/>
<dbReference type="UniPathway" id="UPA00252"/>